<sequence>MKLLCHNIHDPTADEQQQLNTTVTVNASTVEQVQVVTTPSSMRWSKSSKVDSGVRIDFDEDIWTFKSLDQVHAKFTLFFCFCLLTAFYIMPPPSISEDEVEDFLARVDGISKTLDGLNDGTISVEDLDRMERQKELLAARQEREAKEAEESSAKRKEELESRRDAAKVKVDEIMERKIKKDKARERFVDYEKTDKKSSFITTSTDYTGWDLWCPSDEEDDLIKTLPPSTDPAFKAMEKDMDDRHERMKQKIKTATKLREAGNKSYRAGQYMEAYKNYEAGLDADKRVIELQANAAMAALKVKMPVQAIEHCDQVFRLADFFLERPKHPLVFKAYLRRAEAHKMLKHYEYCVRDLEEAVKFDPADKEAKKLLEAAKKDLAEHMRMQGLVANTSALQTVGNTEAQDPSQLPAAPVDISSASLQALGRIEKLVKVIIPEEASSEAETAAGNKENVDTEVEPTEATKSSKADASTRATAIAGACGELKELLETEEDHRIYLRGCGGMDAMMKQLLANEGSTAMVLRALGSACRNDRNQVHLYQDKVVVVRVMKAMEHTELEVRQAAAALMHTCSSCEAARKVMATELRSRRQLLRAMIAALTVDDAALQANTVGMLSNCALEGALRIALREEAEKGEGGDVLSKVLGLLKSPLDFVQERAATLFGNLCADKQLLEGLAKEESAVAALVEALPGAADPLATKAPAGMAGMGLGGKASEKKAGAKKQGGRAEAKDSAHVAAVLAALANCMLNPAAQAKVASKGGVRRLINLLEHESLLVAGRAAAALARASKPAEGMRETLKRGGVGALVELLHRTGRISDIVKSDEEEAEMRSAVMDSAVRAVAGCTAASAEAATQVCAAAGGLAALVGVVGDASASEGAVGNAALSIADTVKHDAGLAALLESDVEPVPPLIQAAHKRTGAAQKNAAIALARMARHPALLDQIRKLNGIEIIYAYVKP</sequence>
<protein>
    <recommendedName>
        <fullName evidence="4">Protein unc-45 homolog B</fullName>
    </recommendedName>
</protein>
<dbReference type="GO" id="GO:0007288">
    <property type="term" value="P:sperm axoneme assembly"/>
    <property type="evidence" value="ECO:0007669"/>
    <property type="project" value="TreeGrafter"/>
</dbReference>
<dbReference type="SMART" id="SM00028">
    <property type="entry name" value="TPR"/>
    <property type="match status" value="3"/>
</dbReference>
<dbReference type="PANTHER" id="PTHR46540:SF1">
    <property type="entry name" value="TETRATRICOPEPTIDE REPEAT PROTEIN 12"/>
    <property type="match status" value="1"/>
</dbReference>
<dbReference type="Proteomes" id="UP001190700">
    <property type="component" value="Unassembled WGS sequence"/>
</dbReference>
<feature type="compositionally biased region" description="Polar residues" evidence="1">
    <location>
        <begin position="461"/>
        <end position="471"/>
    </location>
</feature>
<dbReference type="InterPro" id="IPR016024">
    <property type="entry name" value="ARM-type_fold"/>
</dbReference>
<dbReference type="InterPro" id="IPR011989">
    <property type="entry name" value="ARM-like"/>
</dbReference>
<dbReference type="GO" id="GO:0005737">
    <property type="term" value="C:cytoplasm"/>
    <property type="evidence" value="ECO:0007669"/>
    <property type="project" value="TreeGrafter"/>
</dbReference>
<evidence type="ECO:0000313" key="3">
    <source>
        <dbReference type="Proteomes" id="UP001190700"/>
    </source>
</evidence>
<dbReference type="GO" id="GO:0070286">
    <property type="term" value="P:axonemal dynein complex assembly"/>
    <property type="evidence" value="ECO:0007669"/>
    <property type="project" value="TreeGrafter"/>
</dbReference>
<dbReference type="EMBL" id="LGRX02033775">
    <property type="protein sequence ID" value="KAK3239954.1"/>
    <property type="molecule type" value="Genomic_DNA"/>
</dbReference>
<evidence type="ECO:0000256" key="1">
    <source>
        <dbReference type="SAM" id="MobiDB-lite"/>
    </source>
</evidence>
<dbReference type="InterPro" id="IPR019734">
    <property type="entry name" value="TPR_rpt"/>
</dbReference>
<dbReference type="AlphaFoldDB" id="A0AAE0BPX8"/>
<feature type="region of interest" description="Disordered" evidence="1">
    <location>
        <begin position="140"/>
        <end position="161"/>
    </location>
</feature>
<dbReference type="Gene3D" id="1.25.40.10">
    <property type="entry name" value="Tetratricopeptide repeat domain"/>
    <property type="match status" value="1"/>
</dbReference>
<accession>A0AAE0BPX8</accession>
<comment type="caution">
    <text evidence="2">The sequence shown here is derived from an EMBL/GenBank/DDBJ whole genome shotgun (WGS) entry which is preliminary data.</text>
</comment>
<evidence type="ECO:0000313" key="2">
    <source>
        <dbReference type="EMBL" id="KAK3239954.1"/>
    </source>
</evidence>
<reference evidence="2 3" key="1">
    <citation type="journal article" date="2015" name="Genome Biol. Evol.">
        <title>Comparative Genomics of a Bacterivorous Green Alga Reveals Evolutionary Causalities and Consequences of Phago-Mixotrophic Mode of Nutrition.</title>
        <authorList>
            <person name="Burns J.A."/>
            <person name="Paasch A."/>
            <person name="Narechania A."/>
            <person name="Kim E."/>
        </authorList>
    </citation>
    <scope>NUCLEOTIDE SEQUENCE [LARGE SCALE GENOMIC DNA]</scope>
    <source>
        <strain evidence="2 3">PLY_AMNH</strain>
    </source>
</reference>
<name>A0AAE0BPX8_9CHLO</name>
<organism evidence="2 3">
    <name type="scientific">Cymbomonas tetramitiformis</name>
    <dbReference type="NCBI Taxonomy" id="36881"/>
    <lineage>
        <taxon>Eukaryota</taxon>
        <taxon>Viridiplantae</taxon>
        <taxon>Chlorophyta</taxon>
        <taxon>Pyramimonadophyceae</taxon>
        <taxon>Pyramimonadales</taxon>
        <taxon>Pyramimonadaceae</taxon>
        <taxon>Cymbomonas</taxon>
    </lineage>
</organism>
<feature type="region of interest" description="Disordered" evidence="1">
    <location>
        <begin position="439"/>
        <end position="471"/>
    </location>
</feature>
<keyword evidence="3" id="KW-1185">Reference proteome</keyword>
<dbReference type="InterPro" id="IPR011990">
    <property type="entry name" value="TPR-like_helical_dom_sf"/>
</dbReference>
<dbReference type="SUPFAM" id="SSF48452">
    <property type="entry name" value="TPR-like"/>
    <property type="match status" value="1"/>
</dbReference>
<gene>
    <name evidence="2" type="ORF">CYMTET_50152</name>
</gene>
<dbReference type="SUPFAM" id="SSF48371">
    <property type="entry name" value="ARM repeat"/>
    <property type="match status" value="2"/>
</dbReference>
<proteinExistence type="predicted"/>
<dbReference type="PANTHER" id="PTHR46540">
    <property type="entry name" value="TETRATRICOPEPTIDE REPEAT PROTEIN 12"/>
    <property type="match status" value="1"/>
</dbReference>
<dbReference type="InterPro" id="IPR043195">
    <property type="entry name" value="TTC12"/>
</dbReference>
<dbReference type="Gene3D" id="1.25.10.10">
    <property type="entry name" value="Leucine-rich Repeat Variant"/>
    <property type="match status" value="2"/>
</dbReference>
<evidence type="ECO:0008006" key="4">
    <source>
        <dbReference type="Google" id="ProtNLM"/>
    </source>
</evidence>